<dbReference type="PROSITE" id="PS50930">
    <property type="entry name" value="HTH_LYTTR"/>
    <property type="match status" value="1"/>
</dbReference>
<dbReference type="EMBL" id="JAHSPG010000012">
    <property type="protein sequence ID" value="MBV4358643.1"/>
    <property type="molecule type" value="Genomic_DNA"/>
</dbReference>
<dbReference type="InterPro" id="IPR046947">
    <property type="entry name" value="LytR-like"/>
</dbReference>
<dbReference type="GO" id="GO:0000156">
    <property type="term" value="F:phosphorelay response regulator activity"/>
    <property type="evidence" value="ECO:0007669"/>
    <property type="project" value="InterPro"/>
</dbReference>
<comment type="caution">
    <text evidence="2">The sequence shown here is derived from an EMBL/GenBank/DDBJ whole genome shotgun (WGS) entry which is preliminary data.</text>
</comment>
<sequence>MKSYFFVRHNSMMHKVNFSEIVFIEGCRNYVKIHTQVNMFMSLANMKDLEDVLPGDQFIRIHKSFIVNVDKINLLSKNEVCINKQQCFPVGETFRDKVDSFISSNLI</sequence>
<name>A0A9E2S8T4_9BACT</name>
<dbReference type="InterPro" id="IPR007492">
    <property type="entry name" value="LytTR_DNA-bd_dom"/>
</dbReference>
<dbReference type="Pfam" id="PF04397">
    <property type="entry name" value="LytTR"/>
    <property type="match status" value="1"/>
</dbReference>
<evidence type="ECO:0000313" key="3">
    <source>
        <dbReference type="Proteomes" id="UP000812270"/>
    </source>
</evidence>
<evidence type="ECO:0000313" key="2">
    <source>
        <dbReference type="EMBL" id="MBV4358643.1"/>
    </source>
</evidence>
<organism evidence="2 3">
    <name type="scientific">Pinibacter aurantiacus</name>
    <dbReference type="NCBI Taxonomy" id="2851599"/>
    <lineage>
        <taxon>Bacteria</taxon>
        <taxon>Pseudomonadati</taxon>
        <taxon>Bacteroidota</taxon>
        <taxon>Chitinophagia</taxon>
        <taxon>Chitinophagales</taxon>
        <taxon>Chitinophagaceae</taxon>
        <taxon>Pinibacter</taxon>
    </lineage>
</organism>
<proteinExistence type="predicted"/>
<evidence type="ECO:0000259" key="1">
    <source>
        <dbReference type="PROSITE" id="PS50930"/>
    </source>
</evidence>
<dbReference type="RefSeq" id="WP_217792351.1">
    <property type="nucleotide sequence ID" value="NZ_JAHSPG010000012.1"/>
</dbReference>
<dbReference type="Proteomes" id="UP000812270">
    <property type="component" value="Unassembled WGS sequence"/>
</dbReference>
<gene>
    <name evidence="2" type="ORF">KTO63_15875</name>
</gene>
<protein>
    <submittedName>
        <fullName evidence="2">LytTR family transcriptional regulator</fullName>
    </submittedName>
</protein>
<reference evidence="2" key="1">
    <citation type="submission" date="2021-06" db="EMBL/GenBank/DDBJ databases">
        <authorList>
            <person name="Huq M.A."/>
        </authorList>
    </citation>
    <scope>NUCLEOTIDE SEQUENCE</scope>
    <source>
        <strain evidence="2">MAH-26</strain>
    </source>
</reference>
<dbReference type="AlphaFoldDB" id="A0A9E2S8T4"/>
<dbReference type="GO" id="GO:0003677">
    <property type="term" value="F:DNA binding"/>
    <property type="evidence" value="ECO:0007669"/>
    <property type="project" value="InterPro"/>
</dbReference>
<dbReference type="PANTHER" id="PTHR37299:SF1">
    <property type="entry name" value="STAGE 0 SPORULATION PROTEIN A HOMOLOG"/>
    <property type="match status" value="1"/>
</dbReference>
<dbReference type="PANTHER" id="PTHR37299">
    <property type="entry name" value="TRANSCRIPTIONAL REGULATOR-RELATED"/>
    <property type="match status" value="1"/>
</dbReference>
<dbReference type="SMART" id="SM00850">
    <property type="entry name" value="LytTR"/>
    <property type="match status" value="1"/>
</dbReference>
<keyword evidence="3" id="KW-1185">Reference proteome</keyword>
<feature type="domain" description="HTH LytTR-type" evidence="1">
    <location>
        <begin position="5"/>
        <end position="72"/>
    </location>
</feature>
<accession>A0A9E2S8T4</accession>